<accession>T0FDD8</accession>
<dbReference type="EMBL" id="AHMO02000008">
    <property type="protein sequence ID" value="EQA45587.1"/>
    <property type="molecule type" value="Genomic_DNA"/>
</dbReference>
<name>T0FDD8_9LEPT</name>
<keyword evidence="3" id="KW-1185">Reference proteome</keyword>
<dbReference type="OrthoDB" id="9810176at2"/>
<organism evidence="2 3">
    <name type="scientific">Leptospira broomii serovar Hurstbridge str. 5399</name>
    <dbReference type="NCBI Taxonomy" id="1049789"/>
    <lineage>
        <taxon>Bacteria</taxon>
        <taxon>Pseudomonadati</taxon>
        <taxon>Spirochaetota</taxon>
        <taxon>Spirochaetia</taxon>
        <taxon>Leptospirales</taxon>
        <taxon>Leptospiraceae</taxon>
        <taxon>Leptospira</taxon>
    </lineage>
</organism>
<dbReference type="Proteomes" id="UP000015454">
    <property type="component" value="Unassembled WGS sequence"/>
</dbReference>
<dbReference type="AlphaFoldDB" id="T0FDD8"/>
<evidence type="ECO:0000313" key="3">
    <source>
        <dbReference type="Proteomes" id="UP000015454"/>
    </source>
</evidence>
<evidence type="ECO:0000313" key="2">
    <source>
        <dbReference type="EMBL" id="EQA45587.1"/>
    </source>
</evidence>
<evidence type="ECO:0000256" key="1">
    <source>
        <dbReference type="SAM" id="Phobius"/>
    </source>
</evidence>
<comment type="caution">
    <text evidence="2">The sequence shown here is derived from an EMBL/GenBank/DDBJ whole genome shotgun (WGS) entry which is preliminary data.</text>
</comment>
<protein>
    <submittedName>
        <fullName evidence="2">Membrane protein, PF09858 family</fullName>
    </submittedName>
</protein>
<keyword evidence="1" id="KW-0472">Membrane</keyword>
<proteinExistence type="predicted"/>
<sequence>MKSSVTWHRIEGVLLRKMDSIRENVSHIPFFCHQWEERSFAYKGHVFPVCARCTGVYFGQISSLFFLPWNWSFSITLIIPFSLMIPMLADWSLQEYLNMTSNNVRRVITGYLGGVGFYGIGIFAVHNIFLWLRHLLFN</sequence>
<dbReference type="RefSeq" id="WP_010568707.1">
    <property type="nucleotide sequence ID" value="NZ_AHMO02000008.1"/>
</dbReference>
<dbReference type="InterPro" id="IPR019206">
    <property type="entry name" value="DUF2085_TM"/>
</dbReference>
<feature type="transmembrane region" description="Helical" evidence="1">
    <location>
        <begin position="71"/>
        <end position="89"/>
    </location>
</feature>
<dbReference type="Pfam" id="PF09858">
    <property type="entry name" value="DUF2085"/>
    <property type="match status" value="1"/>
</dbReference>
<keyword evidence="1" id="KW-0812">Transmembrane</keyword>
<reference evidence="2" key="1">
    <citation type="submission" date="2013-05" db="EMBL/GenBank/DDBJ databases">
        <authorList>
            <person name="Harkins D.M."/>
            <person name="Durkin A.S."/>
            <person name="Brinkac L.M."/>
            <person name="Haft D.H."/>
            <person name="Selengut J.D."/>
            <person name="Sanka R."/>
            <person name="DePew J."/>
            <person name="Purushe J."/>
            <person name="Hartskeerl R.A."/>
            <person name="Ahmed A."/>
            <person name="van der Linden H."/>
            <person name="Goris M.G.A."/>
            <person name="Vinetz J.M."/>
            <person name="Sutton G.G."/>
            <person name="Nierman W.C."/>
            <person name="Fouts D.E."/>
        </authorList>
    </citation>
    <scope>NUCLEOTIDE SEQUENCE [LARGE SCALE GENOMIC DNA]</scope>
    <source>
        <strain evidence="2">5399</strain>
    </source>
</reference>
<keyword evidence="1" id="KW-1133">Transmembrane helix</keyword>
<gene>
    <name evidence="2" type="ORF">LEP1GSC050_4107</name>
</gene>
<feature type="transmembrane region" description="Helical" evidence="1">
    <location>
        <begin position="110"/>
        <end position="132"/>
    </location>
</feature>
<dbReference type="STRING" id="1049789.LEP1GSC050_4107"/>